<organism evidence="14 15">
    <name type="scientific">Vulgatibacter incomptus</name>
    <dbReference type="NCBI Taxonomy" id="1391653"/>
    <lineage>
        <taxon>Bacteria</taxon>
        <taxon>Pseudomonadati</taxon>
        <taxon>Myxococcota</taxon>
        <taxon>Myxococcia</taxon>
        <taxon>Myxococcales</taxon>
        <taxon>Cystobacterineae</taxon>
        <taxon>Vulgatibacteraceae</taxon>
        <taxon>Vulgatibacter</taxon>
    </lineage>
</organism>
<evidence type="ECO:0000256" key="9">
    <source>
        <dbReference type="ARBA" id="ARBA00049563"/>
    </source>
</evidence>
<dbReference type="Proteomes" id="UP000055590">
    <property type="component" value="Chromosome"/>
</dbReference>
<dbReference type="Gene3D" id="3.40.50.300">
    <property type="entry name" value="P-loop containing nucleotide triphosphate hydrolases"/>
    <property type="match status" value="1"/>
</dbReference>
<feature type="region of interest" description="Interaction with substrate tRNA" evidence="10">
    <location>
        <begin position="38"/>
        <end position="41"/>
    </location>
</feature>
<evidence type="ECO:0000256" key="1">
    <source>
        <dbReference type="ARBA" id="ARBA00001946"/>
    </source>
</evidence>
<sequence>MGSPGHPLAAIVGPTAGGKTALALELAARLPIEIVSCDSQAVYRSLDIGTAKPTAAERAQVPHHLIDVAEPWEDFSAARFVERADAAIAEIRSRGRIPLVVGGTGLYLRSLLHGIFDAPPKDEALRQALIRRAEEEGAATLHQELAEIDPEAAARMPPADLVRIVRALEVHRITGETISAHHARHALREARYRPLVWGLSPPRDLLYRRVEARAARMFEEGLVDEAVGLARDERVRPRLERIMGYREALAHAEGALSLEEAIERTRLEQRRYAKRQLTWFRAMPEVEWLPWPPDADALVKKLDSAA</sequence>
<keyword evidence="6 10" id="KW-0547">Nucleotide-binding</keyword>
<dbReference type="FunFam" id="1.10.20.140:FF:000001">
    <property type="entry name" value="tRNA dimethylallyltransferase"/>
    <property type="match status" value="1"/>
</dbReference>
<dbReference type="PANTHER" id="PTHR11088">
    <property type="entry name" value="TRNA DIMETHYLALLYLTRANSFERASE"/>
    <property type="match status" value="1"/>
</dbReference>
<reference evidence="14 15" key="1">
    <citation type="submission" date="2015-08" db="EMBL/GenBank/DDBJ databases">
        <authorList>
            <person name="Babu N.S."/>
            <person name="Beckwith C.J."/>
            <person name="Beseler K.G."/>
            <person name="Brison A."/>
            <person name="Carone J.V."/>
            <person name="Caskin T.P."/>
            <person name="Diamond M."/>
            <person name="Durham M.E."/>
            <person name="Foxe J.M."/>
            <person name="Go M."/>
            <person name="Henderson B.A."/>
            <person name="Jones I.B."/>
            <person name="McGettigan J.A."/>
            <person name="Micheletti S.J."/>
            <person name="Nasrallah M.E."/>
            <person name="Ortiz D."/>
            <person name="Piller C.R."/>
            <person name="Privatt S.R."/>
            <person name="Schneider S.L."/>
            <person name="Sharp S."/>
            <person name="Smith T.C."/>
            <person name="Stanton J.D."/>
            <person name="Ullery H.E."/>
            <person name="Wilson R.J."/>
            <person name="Serrano M.G."/>
            <person name="Buck G."/>
            <person name="Lee V."/>
            <person name="Wang Y."/>
            <person name="Carvalho R."/>
            <person name="Voegtly L."/>
            <person name="Shi R."/>
            <person name="Duckworth R."/>
            <person name="Johnson A."/>
            <person name="Loviza R."/>
            <person name="Walstead R."/>
            <person name="Shah Z."/>
            <person name="Kiflezghi M."/>
            <person name="Wade K."/>
            <person name="Ball S.L."/>
            <person name="Bradley K.W."/>
            <person name="Asai D.J."/>
            <person name="Bowman C.A."/>
            <person name="Russell D.A."/>
            <person name="Pope W.H."/>
            <person name="Jacobs-Sera D."/>
            <person name="Hendrix R.W."/>
            <person name="Hatfull G.F."/>
        </authorList>
    </citation>
    <scope>NUCLEOTIDE SEQUENCE [LARGE SCALE GENOMIC DNA]</scope>
    <source>
        <strain evidence="14 15">DSM 27710</strain>
    </source>
</reference>
<dbReference type="AlphaFoldDB" id="A0A0K1PDQ1"/>
<evidence type="ECO:0000256" key="8">
    <source>
        <dbReference type="ARBA" id="ARBA00022842"/>
    </source>
</evidence>
<evidence type="ECO:0000256" key="7">
    <source>
        <dbReference type="ARBA" id="ARBA00022840"/>
    </source>
</evidence>
<comment type="cofactor">
    <cofactor evidence="1 10">
        <name>Mg(2+)</name>
        <dbReference type="ChEBI" id="CHEBI:18420"/>
    </cofactor>
</comment>
<keyword evidence="7 10" id="KW-0067">ATP-binding</keyword>
<evidence type="ECO:0000256" key="6">
    <source>
        <dbReference type="ARBA" id="ARBA00022741"/>
    </source>
</evidence>
<keyword evidence="4 10" id="KW-0808">Transferase</keyword>
<dbReference type="Pfam" id="PF01715">
    <property type="entry name" value="IPPT"/>
    <property type="match status" value="1"/>
</dbReference>
<evidence type="ECO:0000256" key="3">
    <source>
        <dbReference type="ARBA" id="ARBA00005842"/>
    </source>
</evidence>
<dbReference type="NCBIfam" id="TIGR00174">
    <property type="entry name" value="miaA"/>
    <property type="match status" value="1"/>
</dbReference>
<dbReference type="KEGG" id="vin:AKJ08_1928"/>
<evidence type="ECO:0000313" key="15">
    <source>
        <dbReference type="Proteomes" id="UP000055590"/>
    </source>
</evidence>
<dbReference type="GO" id="GO:0005524">
    <property type="term" value="F:ATP binding"/>
    <property type="evidence" value="ECO:0007669"/>
    <property type="project" value="UniProtKB-UniRule"/>
</dbReference>
<evidence type="ECO:0000256" key="4">
    <source>
        <dbReference type="ARBA" id="ARBA00022679"/>
    </source>
</evidence>
<keyword evidence="5 10" id="KW-0819">tRNA processing</keyword>
<dbReference type="GO" id="GO:0006400">
    <property type="term" value="P:tRNA modification"/>
    <property type="evidence" value="ECO:0007669"/>
    <property type="project" value="TreeGrafter"/>
</dbReference>
<evidence type="ECO:0000256" key="10">
    <source>
        <dbReference type="HAMAP-Rule" id="MF_00185"/>
    </source>
</evidence>
<evidence type="ECO:0000256" key="5">
    <source>
        <dbReference type="ARBA" id="ARBA00022694"/>
    </source>
</evidence>
<evidence type="ECO:0000313" key="14">
    <source>
        <dbReference type="EMBL" id="AKU91541.1"/>
    </source>
</evidence>
<comment type="caution">
    <text evidence="10">Lacks conserved residue(s) required for the propagation of feature annotation.</text>
</comment>
<feature type="binding site" evidence="10">
    <location>
        <begin position="13"/>
        <end position="20"/>
    </location>
    <ligand>
        <name>ATP</name>
        <dbReference type="ChEBI" id="CHEBI:30616"/>
    </ligand>
</feature>
<evidence type="ECO:0000256" key="2">
    <source>
        <dbReference type="ARBA" id="ARBA00003213"/>
    </source>
</evidence>
<feature type="site" description="Interaction with substrate tRNA" evidence="10">
    <location>
        <position position="126"/>
    </location>
</feature>
<feature type="binding site" evidence="10">
    <location>
        <begin position="15"/>
        <end position="20"/>
    </location>
    <ligand>
        <name>substrate</name>
    </ligand>
</feature>
<dbReference type="Gene3D" id="1.10.20.140">
    <property type="match status" value="1"/>
</dbReference>
<dbReference type="RefSeq" id="WP_050725839.1">
    <property type="nucleotide sequence ID" value="NZ_CP012332.1"/>
</dbReference>
<comment type="function">
    <text evidence="2 10 12">Catalyzes the transfer of a dimethylallyl group onto the adenine at position 37 in tRNAs that read codons beginning with uridine, leading to the formation of N6-(dimethylallyl)adenosine (i(6)A).</text>
</comment>
<dbReference type="GO" id="GO:0052381">
    <property type="term" value="F:tRNA dimethylallyltransferase activity"/>
    <property type="evidence" value="ECO:0007669"/>
    <property type="project" value="UniProtKB-UniRule"/>
</dbReference>
<dbReference type="STRING" id="1391653.AKJ08_1928"/>
<proteinExistence type="inferred from homology"/>
<keyword evidence="15" id="KW-1185">Reference proteome</keyword>
<dbReference type="HAMAP" id="MF_00185">
    <property type="entry name" value="IPP_trans"/>
    <property type="match status" value="1"/>
</dbReference>
<dbReference type="InterPro" id="IPR018022">
    <property type="entry name" value="IPT"/>
</dbReference>
<evidence type="ECO:0000256" key="13">
    <source>
        <dbReference type="RuleBase" id="RU003785"/>
    </source>
</evidence>
<dbReference type="SUPFAM" id="SSF52540">
    <property type="entry name" value="P-loop containing nucleoside triphosphate hydrolases"/>
    <property type="match status" value="2"/>
</dbReference>
<dbReference type="InterPro" id="IPR039657">
    <property type="entry name" value="Dimethylallyltransferase"/>
</dbReference>
<comment type="similarity">
    <text evidence="3 10 13">Belongs to the IPP transferase family.</text>
</comment>
<dbReference type="EMBL" id="CP012332">
    <property type="protein sequence ID" value="AKU91541.1"/>
    <property type="molecule type" value="Genomic_DNA"/>
</dbReference>
<comment type="catalytic activity">
    <reaction evidence="9 10 11">
        <text>adenosine(37) in tRNA + dimethylallyl diphosphate = N(6)-dimethylallyladenosine(37) in tRNA + diphosphate</text>
        <dbReference type="Rhea" id="RHEA:26482"/>
        <dbReference type="Rhea" id="RHEA-COMP:10162"/>
        <dbReference type="Rhea" id="RHEA-COMP:10375"/>
        <dbReference type="ChEBI" id="CHEBI:33019"/>
        <dbReference type="ChEBI" id="CHEBI:57623"/>
        <dbReference type="ChEBI" id="CHEBI:74411"/>
        <dbReference type="ChEBI" id="CHEBI:74415"/>
        <dbReference type="EC" id="2.5.1.75"/>
    </reaction>
</comment>
<dbReference type="OrthoDB" id="9776390at2"/>
<protein>
    <recommendedName>
        <fullName evidence="10">tRNA dimethylallyltransferase</fullName>
        <ecNumber evidence="10">2.5.1.75</ecNumber>
    </recommendedName>
    <alternativeName>
        <fullName evidence="10">Dimethylallyl diphosphate:tRNA dimethylallyltransferase</fullName>
        <shortName evidence="10">DMAPP:tRNA dimethylallyltransferase</shortName>
        <shortName evidence="10">DMATase</shortName>
    </alternativeName>
    <alternativeName>
        <fullName evidence="10">Isopentenyl-diphosphate:tRNA isopentenyltransferase</fullName>
        <shortName evidence="10">IPP transferase</shortName>
        <shortName evidence="10">IPPT</shortName>
        <shortName evidence="10">IPTase</shortName>
    </alternativeName>
</protein>
<comment type="subunit">
    <text evidence="10">Monomer.</text>
</comment>
<dbReference type="PATRIC" id="fig|1391653.3.peg.2018"/>
<gene>
    <name evidence="10" type="primary">miaA</name>
    <name evidence="14" type="ORF">AKJ08_1928</name>
</gene>
<name>A0A0K1PDQ1_9BACT</name>
<feature type="site" description="Interaction with substrate tRNA" evidence="10">
    <location>
        <position position="104"/>
    </location>
</feature>
<dbReference type="EC" id="2.5.1.75" evidence="10"/>
<accession>A0A0K1PDQ1</accession>
<dbReference type="PANTHER" id="PTHR11088:SF60">
    <property type="entry name" value="TRNA DIMETHYLALLYLTRANSFERASE"/>
    <property type="match status" value="1"/>
</dbReference>
<keyword evidence="8 10" id="KW-0460">Magnesium</keyword>
<evidence type="ECO:0000256" key="12">
    <source>
        <dbReference type="RuleBase" id="RU003784"/>
    </source>
</evidence>
<evidence type="ECO:0000256" key="11">
    <source>
        <dbReference type="RuleBase" id="RU003783"/>
    </source>
</evidence>
<dbReference type="InterPro" id="IPR027417">
    <property type="entry name" value="P-loop_NTPase"/>
</dbReference>